<dbReference type="Proteomes" id="UP001576780">
    <property type="component" value="Unassembled WGS sequence"/>
</dbReference>
<reference evidence="2 3" key="1">
    <citation type="submission" date="2024-09" db="EMBL/GenBank/DDBJ databases">
        <title>Floridaenema gen nov. (Aerosakkonemataceae, Aerosakkonematales ord. nov., Cyanobacteria) from benthic tropical and subtropical fresh waters, with the description of four new species.</title>
        <authorList>
            <person name="Moretto J.A."/>
            <person name="Berthold D.E."/>
            <person name="Lefler F.W."/>
            <person name="Huang I.-S."/>
            <person name="Laughinghouse H. IV."/>
        </authorList>
    </citation>
    <scope>NUCLEOTIDE SEQUENCE [LARGE SCALE GENOMIC DNA]</scope>
    <source>
        <strain evidence="2 3">BLCC-F167</strain>
    </source>
</reference>
<evidence type="ECO:0008006" key="4">
    <source>
        <dbReference type="Google" id="ProtNLM"/>
    </source>
</evidence>
<name>A0ABV4WFG7_9CYAN</name>
<proteinExistence type="predicted"/>
<evidence type="ECO:0000313" key="2">
    <source>
        <dbReference type="EMBL" id="MFB2833521.1"/>
    </source>
</evidence>
<protein>
    <recommendedName>
        <fullName evidence="4">LAGLIDADG homing endonuclease</fullName>
    </recommendedName>
</protein>
<sequence length="121" mass="13975">MREISLDDIKLPQEFPYLIKTSHGLSCEGTYIIKNSGDLQYSLLELRKYLDINLLDTIIFSEFVKDEVENYCVQFYVNKAGEVSLIGVTGQLVTSMVNYTRSILIFVLMVQLLYVYNVIPY</sequence>
<evidence type="ECO:0000313" key="3">
    <source>
        <dbReference type="Proteomes" id="UP001576780"/>
    </source>
</evidence>
<keyword evidence="3" id="KW-1185">Reference proteome</keyword>
<gene>
    <name evidence="2" type="ORF">ACE1CA_03210</name>
</gene>
<dbReference type="PANTHER" id="PTHR37018:SF1">
    <property type="entry name" value="CULTURE SPECIFIC PROTEIN, PUTATIVE (AFU_ORTHOLOGUE AFUA_2G00130)-RELATED"/>
    <property type="match status" value="1"/>
</dbReference>
<dbReference type="EMBL" id="JBHFNT010000035">
    <property type="protein sequence ID" value="MFB2833521.1"/>
    <property type="molecule type" value="Genomic_DNA"/>
</dbReference>
<evidence type="ECO:0000256" key="1">
    <source>
        <dbReference type="SAM" id="Phobius"/>
    </source>
</evidence>
<comment type="caution">
    <text evidence="2">The sequence shown here is derived from an EMBL/GenBank/DDBJ whole genome shotgun (WGS) entry which is preliminary data.</text>
</comment>
<dbReference type="InterPro" id="IPR053269">
    <property type="entry name" value="Asp-Met_ligase"/>
</dbReference>
<dbReference type="SUPFAM" id="SSF56059">
    <property type="entry name" value="Glutathione synthetase ATP-binding domain-like"/>
    <property type="match status" value="1"/>
</dbReference>
<feature type="transmembrane region" description="Helical" evidence="1">
    <location>
        <begin position="102"/>
        <end position="119"/>
    </location>
</feature>
<keyword evidence="1" id="KW-0812">Transmembrane</keyword>
<keyword evidence="1" id="KW-1133">Transmembrane helix</keyword>
<dbReference type="RefSeq" id="WP_413275974.1">
    <property type="nucleotide sequence ID" value="NZ_JBHFNT010000035.1"/>
</dbReference>
<organism evidence="2 3">
    <name type="scientific">Floridaenema evergladense BLCC-F167</name>
    <dbReference type="NCBI Taxonomy" id="3153639"/>
    <lineage>
        <taxon>Bacteria</taxon>
        <taxon>Bacillati</taxon>
        <taxon>Cyanobacteriota</taxon>
        <taxon>Cyanophyceae</taxon>
        <taxon>Oscillatoriophycideae</taxon>
        <taxon>Aerosakkonematales</taxon>
        <taxon>Aerosakkonemataceae</taxon>
        <taxon>Floridanema</taxon>
        <taxon>Floridanema evergladense</taxon>
    </lineage>
</organism>
<dbReference type="PANTHER" id="PTHR37018">
    <property type="entry name" value="CULTURE SPECIFIC PROTEIN, PUTATIVE (AFU_ORTHOLOGUE AFUA_2G00130)-RELATED"/>
    <property type="match status" value="1"/>
</dbReference>
<keyword evidence="1" id="KW-0472">Membrane</keyword>
<accession>A0ABV4WFG7</accession>